<dbReference type="PANTHER" id="PTHR43301">
    <property type="entry name" value="ARABINAN ENDO-1,5-ALPHA-L-ARABINOSIDASE"/>
    <property type="match status" value="1"/>
</dbReference>
<gene>
    <name evidence="7" type="ORF">GCM10022276_03860</name>
</gene>
<dbReference type="InterPro" id="IPR006710">
    <property type="entry name" value="Glyco_hydro_43"/>
</dbReference>
<dbReference type="CDD" id="cd08999">
    <property type="entry name" value="GH43_ABN-like"/>
    <property type="match status" value="1"/>
</dbReference>
<evidence type="ECO:0008006" key="9">
    <source>
        <dbReference type="Google" id="ProtNLM"/>
    </source>
</evidence>
<comment type="pathway">
    <text evidence="1">Glycan metabolism; L-arabinan degradation.</text>
</comment>
<dbReference type="Gene3D" id="2.115.10.20">
    <property type="entry name" value="Glycosyl hydrolase domain, family 43"/>
    <property type="match status" value="1"/>
</dbReference>
<evidence type="ECO:0000256" key="2">
    <source>
        <dbReference type="ARBA" id="ARBA00009865"/>
    </source>
</evidence>
<keyword evidence="3 5" id="KW-0378">Hydrolase</keyword>
<organism evidence="7 8">
    <name type="scientific">Sphingomonas limnosediminicola</name>
    <dbReference type="NCBI Taxonomy" id="940133"/>
    <lineage>
        <taxon>Bacteria</taxon>
        <taxon>Pseudomonadati</taxon>
        <taxon>Pseudomonadota</taxon>
        <taxon>Alphaproteobacteria</taxon>
        <taxon>Sphingomonadales</taxon>
        <taxon>Sphingomonadaceae</taxon>
        <taxon>Sphingomonas</taxon>
    </lineage>
</organism>
<feature type="chain" id="PRO_5046654234" description="Glycoside hydrolase" evidence="6">
    <location>
        <begin position="24"/>
        <end position="352"/>
    </location>
</feature>
<evidence type="ECO:0000256" key="4">
    <source>
        <dbReference type="ARBA" id="ARBA00023295"/>
    </source>
</evidence>
<evidence type="ECO:0000256" key="1">
    <source>
        <dbReference type="ARBA" id="ARBA00004834"/>
    </source>
</evidence>
<name>A0ABP7KWZ0_9SPHN</name>
<keyword evidence="8" id="KW-1185">Reference proteome</keyword>
<comment type="similarity">
    <text evidence="2 5">Belongs to the glycosyl hydrolase 43 family.</text>
</comment>
<dbReference type="InterPro" id="IPR050727">
    <property type="entry name" value="GH43_arabinanases"/>
</dbReference>
<dbReference type="InterPro" id="IPR023296">
    <property type="entry name" value="Glyco_hydro_beta-prop_sf"/>
</dbReference>
<accession>A0ABP7KWZ0</accession>
<feature type="signal peptide" evidence="6">
    <location>
        <begin position="1"/>
        <end position="23"/>
    </location>
</feature>
<comment type="caution">
    <text evidence="7">The sequence shown here is derived from an EMBL/GenBank/DDBJ whole genome shotgun (WGS) entry which is preliminary data.</text>
</comment>
<evidence type="ECO:0000256" key="6">
    <source>
        <dbReference type="SAM" id="SignalP"/>
    </source>
</evidence>
<dbReference type="PANTHER" id="PTHR43301:SF3">
    <property type="entry name" value="ARABINAN ENDO-1,5-ALPHA-L-ARABINOSIDASE A-RELATED"/>
    <property type="match status" value="1"/>
</dbReference>
<dbReference type="Proteomes" id="UP001500827">
    <property type="component" value="Unassembled WGS sequence"/>
</dbReference>
<dbReference type="Pfam" id="PF04616">
    <property type="entry name" value="Glyco_hydro_43"/>
    <property type="match status" value="1"/>
</dbReference>
<keyword evidence="6" id="KW-0732">Signal</keyword>
<evidence type="ECO:0000313" key="7">
    <source>
        <dbReference type="EMBL" id="GAA3887991.1"/>
    </source>
</evidence>
<keyword evidence="4 5" id="KW-0326">Glycosidase</keyword>
<reference evidence="8" key="1">
    <citation type="journal article" date="2019" name="Int. J. Syst. Evol. Microbiol.">
        <title>The Global Catalogue of Microorganisms (GCM) 10K type strain sequencing project: providing services to taxonomists for standard genome sequencing and annotation.</title>
        <authorList>
            <consortium name="The Broad Institute Genomics Platform"/>
            <consortium name="The Broad Institute Genome Sequencing Center for Infectious Disease"/>
            <person name="Wu L."/>
            <person name="Ma J."/>
        </authorList>
    </citation>
    <scope>NUCLEOTIDE SEQUENCE [LARGE SCALE GENOMIC DNA]</scope>
    <source>
        <strain evidence="8">JCM 17543</strain>
    </source>
</reference>
<sequence>MRLFIAFAFVASIGLSGCANVPAQEPRSATYTNPVIDADFPDPTVIKAVDGNYYAYATQTERDGRWVNIQVARSSDLVHWQYLGDALPAKPAWADKTQDFWAPDVVRDGNRYLMYYSAKPNDSDERHGICLAVATGKSPAGPFVDMGNPLLCGESFINIDPMALDDPASGKHLLYWGSGFEPLKVQELGPDRMSFATGSIAKPLVWPAPQRASFPVLIEGSWVTQHDGWFYIFYSGDNCCGPKANYAVMVARSRSPYGPFETLEQATGQPHSIVLQKSAKWFAPGHNSVVTDASGQDWIAYHAVDVEHPREKPTDEVNTRRIMLIDRIKWRNGWPYIAGPSEYPQPAPHNNH</sequence>
<dbReference type="EMBL" id="BAABBM010000001">
    <property type="protein sequence ID" value="GAA3887991.1"/>
    <property type="molecule type" value="Genomic_DNA"/>
</dbReference>
<dbReference type="SUPFAM" id="SSF75005">
    <property type="entry name" value="Arabinanase/levansucrase/invertase"/>
    <property type="match status" value="1"/>
</dbReference>
<evidence type="ECO:0000256" key="5">
    <source>
        <dbReference type="RuleBase" id="RU361187"/>
    </source>
</evidence>
<dbReference type="PROSITE" id="PS51257">
    <property type="entry name" value="PROKAR_LIPOPROTEIN"/>
    <property type="match status" value="1"/>
</dbReference>
<protein>
    <recommendedName>
        <fullName evidence="9">Glycoside hydrolase</fullName>
    </recommendedName>
</protein>
<evidence type="ECO:0000313" key="8">
    <source>
        <dbReference type="Proteomes" id="UP001500827"/>
    </source>
</evidence>
<proteinExistence type="inferred from homology"/>
<evidence type="ECO:0000256" key="3">
    <source>
        <dbReference type="ARBA" id="ARBA00022801"/>
    </source>
</evidence>